<dbReference type="AlphaFoldDB" id="A0A9D3W9T4"/>
<evidence type="ECO:0000256" key="1">
    <source>
        <dbReference type="SAM" id="MobiDB-lite"/>
    </source>
</evidence>
<feature type="region of interest" description="Disordered" evidence="1">
    <location>
        <begin position="1"/>
        <end position="23"/>
    </location>
</feature>
<sequence length="192" mass="21324">MASRNPSLVENSPPTSNSPESNEKLAWPGLLCGSSVTPTNHLLIDRHMHVGWKEYAVNHGSSSFSSSPHLSSSSSIGTGSSLKNNATFESLTSGSQTRSTLDSLPFSFLNPPTYVVLDVLSSIDVVGRYHNRNFLTKWLDYRYFQPFSHLKQEEMLTTKCPHLALKIPHITREIVIHYRCAFAPSPSSPEHL</sequence>
<name>A0A9D3W9T4_9ROSI</name>
<evidence type="ECO:0000313" key="2">
    <source>
        <dbReference type="EMBL" id="KAH1114785.1"/>
    </source>
</evidence>
<organism evidence="2 3">
    <name type="scientific">Gossypium stocksii</name>
    <dbReference type="NCBI Taxonomy" id="47602"/>
    <lineage>
        <taxon>Eukaryota</taxon>
        <taxon>Viridiplantae</taxon>
        <taxon>Streptophyta</taxon>
        <taxon>Embryophyta</taxon>
        <taxon>Tracheophyta</taxon>
        <taxon>Spermatophyta</taxon>
        <taxon>Magnoliopsida</taxon>
        <taxon>eudicotyledons</taxon>
        <taxon>Gunneridae</taxon>
        <taxon>Pentapetalae</taxon>
        <taxon>rosids</taxon>
        <taxon>malvids</taxon>
        <taxon>Malvales</taxon>
        <taxon>Malvaceae</taxon>
        <taxon>Malvoideae</taxon>
        <taxon>Gossypium</taxon>
    </lineage>
</organism>
<reference evidence="2 3" key="1">
    <citation type="journal article" date="2021" name="Plant Biotechnol. J.">
        <title>Multi-omics assisted identification of the key and species-specific regulatory components of drought-tolerant mechanisms in Gossypium stocksii.</title>
        <authorList>
            <person name="Yu D."/>
            <person name="Ke L."/>
            <person name="Zhang D."/>
            <person name="Wu Y."/>
            <person name="Sun Y."/>
            <person name="Mei J."/>
            <person name="Sun J."/>
            <person name="Sun Y."/>
        </authorList>
    </citation>
    <scope>NUCLEOTIDE SEQUENCE [LARGE SCALE GENOMIC DNA]</scope>
    <source>
        <strain evidence="3">cv. E1</strain>
        <tissue evidence="2">Leaf</tissue>
    </source>
</reference>
<gene>
    <name evidence="2" type="ORF">J1N35_008163</name>
</gene>
<protein>
    <submittedName>
        <fullName evidence="2">Uncharacterized protein</fullName>
    </submittedName>
</protein>
<evidence type="ECO:0000313" key="3">
    <source>
        <dbReference type="Proteomes" id="UP000828251"/>
    </source>
</evidence>
<proteinExistence type="predicted"/>
<comment type="caution">
    <text evidence="2">The sequence shown here is derived from an EMBL/GenBank/DDBJ whole genome shotgun (WGS) entry which is preliminary data.</text>
</comment>
<dbReference type="EMBL" id="JAIQCV010000003">
    <property type="protein sequence ID" value="KAH1114785.1"/>
    <property type="molecule type" value="Genomic_DNA"/>
</dbReference>
<feature type="compositionally biased region" description="Low complexity" evidence="1">
    <location>
        <begin position="10"/>
        <end position="20"/>
    </location>
</feature>
<dbReference type="Proteomes" id="UP000828251">
    <property type="component" value="Unassembled WGS sequence"/>
</dbReference>
<accession>A0A9D3W9T4</accession>
<keyword evidence="3" id="KW-1185">Reference proteome</keyword>